<comment type="caution">
    <text evidence="1">The sequence shown here is derived from an EMBL/GenBank/DDBJ whole genome shotgun (WGS) entry which is preliminary data.</text>
</comment>
<gene>
    <name evidence="1" type="ORF">A8C32_12435</name>
</gene>
<protein>
    <submittedName>
        <fullName evidence="1">Uncharacterized protein</fullName>
    </submittedName>
</protein>
<dbReference type="EMBL" id="MDJD01000007">
    <property type="protein sequence ID" value="OEK09510.1"/>
    <property type="molecule type" value="Genomic_DNA"/>
</dbReference>
<sequence length="105" mass="12122">MPKVSLQGCSGKTYSFDIYSIETAFNTLGAIYFISKRQDKTHTRIYLGITEDLSTRFNNHHKQDCFDKHNANCISVHLSSSKEERETIEKDILCNYDFSCNETNN</sequence>
<accession>A0A1E5TDS8</accession>
<evidence type="ECO:0000313" key="2">
    <source>
        <dbReference type="Proteomes" id="UP000095713"/>
    </source>
</evidence>
<dbReference type="Proteomes" id="UP000095713">
    <property type="component" value="Unassembled WGS sequence"/>
</dbReference>
<organism evidence="1 2">
    <name type="scientific">Flavivirga aquatica</name>
    <dbReference type="NCBI Taxonomy" id="1849968"/>
    <lineage>
        <taxon>Bacteria</taxon>
        <taxon>Pseudomonadati</taxon>
        <taxon>Bacteroidota</taxon>
        <taxon>Flavobacteriia</taxon>
        <taxon>Flavobacteriales</taxon>
        <taxon>Flavobacteriaceae</taxon>
        <taxon>Flavivirga</taxon>
    </lineage>
</organism>
<keyword evidence="2" id="KW-1185">Reference proteome</keyword>
<dbReference type="AlphaFoldDB" id="A0A1E5TDS8"/>
<proteinExistence type="predicted"/>
<dbReference type="RefSeq" id="WP_069828947.1">
    <property type="nucleotide sequence ID" value="NZ_MDJD01000007.1"/>
</dbReference>
<dbReference type="STRING" id="1849968.A8C32_12435"/>
<dbReference type="OrthoDB" id="7959139at2"/>
<reference evidence="1 2" key="1">
    <citation type="submission" date="2016-05" db="EMBL/GenBank/DDBJ databases">
        <title>Draft Genome Sequence of Algibacter sp. Strain SK-16 Isolated from the Surface Water of Aburatsubo Inlet.</title>
        <authorList>
            <person name="Wong S.-K."/>
            <person name="Yoshizawa S."/>
            <person name="Nakajima Y."/>
            <person name="Ogura Y."/>
            <person name="Tetsuya H."/>
            <person name="Hamasaki K."/>
        </authorList>
    </citation>
    <scope>NUCLEOTIDE SEQUENCE [LARGE SCALE GENOMIC DNA]</scope>
    <source>
        <strain evidence="1 2">SK-16</strain>
    </source>
</reference>
<name>A0A1E5TDS8_9FLAO</name>
<evidence type="ECO:0000313" key="1">
    <source>
        <dbReference type="EMBL" id="OEK09510.1"/>
    </source>
</evidence>